<keyword evidence="2" id="KW-1185">Reference proteome</keyword>
<dbReference type="OrthoDB" id="1932350at2759"/>
<dbReference type="PANTHER" id="PTHR35109">
    <property type="entry name" value="GLUTAMATE RACEMASE"/>
    <property type="match status" value="1"/>
</dbReference>
<dbReference type="AlphaFoldDB" id="A0A6J1J914"/>
<feature type="region of interest" description="Disordered" evidence="1">
    <location>
        <begin position="56"/>
        <end position="91"/>
    </location>
</feature>
<dbReference type="KEGG" id="cmax:111482845"/>
<dbReference type="GeneID" id="111482845"/>
<evidence type="ECO:0000256" key="1">
    <source>
        <dbReference type="SAM" id="MobiDB-lite"/>
    </source>
</evidence>
<dbReference type="RefSeq" id="XP_022984605.1">
    <property type="nucleotide sequence ID" value="XM_023128837.1"/>
</dbReference>
<accession>A0A6J1J914</accession>
<reference evidence="3" key="1">
    <citation type="submission" date="2025-08" db="UniProtKB">
        <authorList>
            <consortium name="RefSeq"/>
        </authorList>
    </citation>
    <scope>IDENTIFICATION</scope>
    <source>
        <tissue evidence="3">Young leaves</tissue>
    </source>
</reference>
<proteinExistence type="predicted"/>
<evidence type="ECO:0000313" key="3">
    <source>
        <dbReference type="RefSeq" id="XP_022984605.1"/>
    </source>
</evidence>
<name>A0A6J1J914_CUCMA</name>
<protein>
    <submittedName>
        <fullName evidence="3">Uncharacterized protein LOC111482845</fullName>
    </submittedName>
</protein>
<dbReference type="PANTHER" id="PTHR35109:SF2">
    <property type="entry name" value="LATE EMBRYOGENESIS ABUNDANT PROTEIN"/>
    <property type="match status" value="1"/>
</dbReference>
<feature type="compositionally biased region" description="Basic and acidic residues" evidence="1">
    <location>
        <begin position="67"/>
        <end position="90"/>
    </location>
</feature>
<dbReference type="Proteomes" id="UP000504608">
    <property type="component" value="Unplaced"/>
</dbReference>
<sequence length="134" mass="15240">MEEMDSLTFHLYIQNNQIPICSSHLHLPHWEEGMATAFVRGAQSMNSMFFKPIGRKGFHRKSSSPDMMRERVETESKELKSNKSPVRGEETPWVLDGRTGIYYPKGHENVLESIPNGGGAAVNTQVNWFNDENS</sequence>
<organism evidence="2 3">
    <name type="scientific">Cucurbita maxima</name>
    <name type="common">Pumpkin</name>
    <name type="synonym">Winter squash</name>
    <dbReference type="NCBI Taxonomy" id="3661"/>
    <lineage>
        <taxon>Eukaryota</taxon>
        <taxon>Viridiplantae</taxon>
        <taxon>Streptophyta</taxon>
        <taxon>Embryophyta</taxon>
        <taxon>Tracheophyta</taxon>
        <taxon>Spermatophyta</taxon>
        <taxon>Magnoliopsida</taxon>
        <taxon>eudicotyledons</taxon>
        <taxon>Gunneridae</taxon>
        <taxon>Pentapetalae</taxon>
        <taxon>rosids</taxon>
        <taxon>fabids</taxon>
        <taxon>Cucurbitales</taxon>
        <taxon>Cucurbitaceae</taxon>
        <taxon>Cucurbiteae</taxon>
        <taxon>Cucurbita</taxon>
    </lineage>
</organism>
<evidence type="ECO:0000313" key="2">
    <source>
        <dbReference type="Proteomes" id="UP000504608"/>
    </source>
</evidence>
<gene>
    <name evidence="3" type="primary">LOC111482845</name>
</gene>